<feature type="compositionally biased region" description="Polar residues" evidence="1">
    <location>
        <begin position="440"/>
        <end position="450"/>
    </location>
</feature>
<dbReference type="InterPro" id="IPR012337">
    <property type="entry name" value="RNaseH-like_sf"/>
</dbReference>
<dbReference type="PANTHER" id="PTHR47331:SF1">
    <property type="entry name" value="GAG-LIKE PROTEIN"/>
    <property type="match status" value="1"/>
</dbReference>
<dbReference type="GO" id="GO:0003676">
    <property type="term" value="F:nucleic acid binding"/>
    <property type="evidence" value="ECO:0007669"/>
    <property type="project" value="InterPro"/>
</dbReference>
<feature type="domain" description="Integrase catalytic" evidence="2">
    <location>
        <begin position="192"/>
        <end position="376"/>
    </location>
</feature>
<dbReference type="InterPro" id="IPR001584">
    <property type="entry name" value="Integrase_cat-core"/>
</dbReference>
<dbReference type="EMBL" id="BGPR01000770">
    <property type="protein sequence ID" value="GBM34821.1"/>
    <property type="molecule type" value="Genomic_DNA"/>
</dbReference>
<dbReference type="InterPro" id="IPR040676">
    <property type="entry name" value="DUF5641"/>
</dbReference>
<dbReference type="AlphaFoldDB" id="A0A4Y2F146"/>
<keyword evidence="4" id="KW-1185">Reference proteome</keyword>
<name>A0A4Y2F146_ARAVE</name>
<organism evidence="3 4">
    <name type="scientific">Araneus ventricosus</name>
    <name type="common">Orbweaver spider</name>
    <name type="synonym">Epeira ventricosa</name>
    <dbReference type="NCBI Taxonomy" id="182803"/>
    <lineage>
        <taxon>Eukaryota</taxon>
        <taxon>Metazoa</taxon>
        <taxon>Ecdysozoa</taxon>
        <taxon>Arthropoda</taxon>
        <taxon>Chelicerata</taxon>
        <taxon>Arachnida</taxon>
        <taxon>Araneae</taxon>
        <taxon>Araneomorphae</taxon>
        <taxon>Entelegynae</taxon>
        <taxon>Araneoidea</taxon>
        <taxon>Araneidae</taxon>
        <taxon>Araneus</taxon>
    </lineage>
</organism>
<dbReference type="Pfam" id="PF18701">
    <property type="entry name" value="DUF5641"/>
    <property type="match status" value="1"/>
</dbReference>
<reference evidence="3 4" key="1">
    <citation type="journal article" date="2019" name="Sci. Rep.">
        <title>Orb-weaving spider Araneus ventricosus genome elucidates the spidroin gene catalogue.</title>
        <authorList>
            <person name="Kono N."/>
            <person name="Nakamura H."/>
            <person name="Ohtoshi R."/>
            <person name="Moran D.A.P."/>
            <person name="Shinohara A."/>
            <person name="Yoshida Y."/>
            <person name="Fujiwara M."/>
            <person name="Mori M."/>
            <person name="Tomita M."/>
            <person name="Arakawa K."/>
        </authorList>
    </citation>
    <scope>NUCLEOTIDE SEQUENCE [LARGE SCALE GENOMIC DNA]</scope>
</reference>
<proteinExistence type="predicted"/>
<dbReference type="SUPFAM" id="SSF53098">
    <property type="entry name" value="Ribonuclease H-like"/>
    <property type="match status" value="1"/>
</dbReference>
<evidence type="ECO:0000313" key="4">
    <source>
        <dbReference type="Proteomes" id="UP000499080"/>
    </source>
</evidence>
<protein>
    <recommendedName>
        <fullName evidence="2">Integrase catalytic domain-containing protein</fullName>
    </recommendedName>
</protein>
<dbReference type="PANTHER" id="PTHR47331">
    <property type="entry name" value="PHD-TYPE DOMAIN-CONTAINING PROTEIN"/>
    <property type="match status" value="1"/>
</dbReference>
<evidence type="ECO:0000313" key="3">
    <source>
        <dbReference type="EMBL" id="GBM34821.1"/>
    </source>
</evidence>
<evidence type="ECO:0000256" key="1">
    <source>
        <dbReference type="SAM" id="MobiDB-lite"/>
    </source>
</evidence>
<dbReference type="OrthoDB" id="5983986at2759"/>
<gene>
    <name evidence="3" type="ORF">AVEN_208028_1</name>
</gene>
<sequence length="559" mass="63055">MRKTFGLRFEFENELVNSEVTSEYKSCVIVSSAIVQEKILDPGKFSCLRNLLRVTAWVVRFVNALKRKNAEKGPLTSDELTTAEMFWVRITQNDSYSNEITCLKNNKSLPRDSKLLCLNPFLDSNGVLRVTGRLGKSTHLSTFEKHPIILPSKTKLTELLIWDSHKSFPLWCVSYISARTQVIAQFPDIRVEQSAPFTIIGVDFAGLLFVKDTNAKQYILLITCAVTRSVHLELVGDMTTDTFLLAFRRFISRRGLCSVVISDNARTFKRAELEIKRIWNILNHPDMKNFYSFTGIKWQYIVERATWWGGFYERMVRTVKTALRKTLDKSCLTVQQLLTVLIEIEGMINSRPITYVGSDTEEPTALTPAHFLLGKRITPLPSVNDVILIKDDHLPRNFWKLGRIIELLPGRDGKVRACKLPPINVIPNHETTRSARKLKSQSSGNADSSGLLTKVRINSGLSIRADHTALFGAPEPETPFETPNAVSPSVPLSPRTFSFYPLLQGVELRLPLLHWIRIVLVDQQLTFLVPSGQPLLWEGSWVSSPGYSGVTPKGTANAL</sequence>
<comment type="caution">
    <text evidence="3">The sequence shown here is derived from an EMBL/GenBank/DDBJ whole genome shotgun (WGS) entry which is preliminary data.</text>
</comment>
<dbReference type="PROSITE" id="PS50994">
    <property type="entry name" value="INTEGRASE"/>
    <property type="match status" value="1"/>
</dbReference>
<dbReference type="Gene3D" id="3.30.420.10">
    <property type="entry name" value="Ribonuclease H-like superfamily/Ribonuclease H"/>
    <property type="match status" value="1"/>
</dbReference>
<feature type="region of interest" description="Disordered" evidence="1">
    <location>
        <begin position="431"/>
        <end position="450"/>
    </location>
</feature>
<dbReference type="GO" id="GO:0015074">
    <property type="term" value="P:DNA integration"/>
    <property type="evidence" value="ECO:0007669"/>
    <property type="project" value="InterPro"/>
</dbReference>
<dbReference type="Proteomes" id="UP000499080">
    <property type="component" value="Unassembled WGS sequence"/>
</dbReference>
<dbReference type="InterPro" id="IPR036397">
    <property type="entry name" value="RNaseH_sf"/>
</dbReference>
<accession>A0A4Y2F146</accession>
<evidence type="ECO:0000259" key="2">
    <source>
        <dbReference type="PROSITE" id="PS50994"/>
    </source>
</evidence>